<dbReference type="RefSeq" id="WP_158202996.1">
    <property type="nucleotide sequence ID" value="NZ_WSZK01000006.1"/>
</dbReference>
<evidence type="ECO:0000259" key="1">
    <source>
        <dbReference type="Pfam" id="PF12697"/>
    </source>
</evidence>
<keyword evidence="3" id="KW-1185">Reference proteome</keyword>
<dbReference type="GO" id="GO:0016787">
    <property type="term" value="F:hydrolase activity"/>
    <property type="evidence" value="ECO:0007669"/>
    <property type="project" value="UniProtKB-KW"/>
</dbReference>
<evidence type="ECO:0000313" key="3">
    <source>
        <dbReference type="Proteomes" id="UP000451471"/>
    </source>
</evidence>
<evidence type="ECO:0000313" key="2">
    <source>
        <dbReference type="EMBL" id="MWG33261.1"/>
    </source>
</evidence>
<proteinExistence type="predicted"/>
<dbReference type="EMBL" id="WSZK01000006">
    <property type="protein sequence ID" value="MWG33261.1"/>
    <property type="molecule type" value="Genomic_DNA"/>
</dbReference>
<dbReference type="Gene3D" id="3.40.50.1820">
    <property type="entry name" value="alpha/beta hydrolase"/>
    <property type="match status" value="1"/>
</dbReference>
<dbReference type="PRINTS" id="PR00111">
    <property type="entry name" value="ABHYDROLASE"/>
</dbReference>
<dbReference type="Proteomes" id="UP000451471">
    <property type="component" value="Unassembled WGS sequence"/>
</dbReference>
<sequence>MRYRNLLYGLVGGLGATAAANRALAGQAETPHTPLGRATQTYRWRGFDVSYTEAGDPDDPDLVLIHGVNAAGSSAEFVECFDALAEDYHVVAPDLPGFGLSDRPPLMYSASLYETFVTDFLRDTVEDATVVGSSLTSAYVARAATSGAVSVDELVLVCPTATTMPGRRTWLRSLLRSPLVGEGLFNLLSSERSLQYFQADHGFADPSNADDEWLEYRWQLTHQPGARFAPASFVSGFLDSDLDLAETLADVDADVTVVWGRDADILPLEQGRELAEAIDAKLVVFDDALLLPHYEHPTEFAAVVRGDVVDDLEYVEA</sequence>
<dbReference type="PANTHER" id="PTHR46438">
    <property type="entry name" value="ALPHA/BETA-HYDROLASES SUPERFAMILY PROTEIN"/>
    <property type="match status" value="1"/>
</dbReference>
<dbReference type="OrthoDB" id="194600at2157"/>
<dbReference type="PANTHER" id="PTHR46438:SF2">
    <property type="entry name" value="ALPHA_BETA-HYDROLASES SUPERFAMILY PROTEIN"/>
    <property type="match status" value="1"/>
</dbReference>
<name>A0A6B0GHJ6_9EURY</name>
<dbReference type="InterPro" id="IPR000073">
    <property type="entry name" value="AB_hydrolase_1"/>
</dbReference>
<dbReference type="AlphaFoldDB" id="A0A6B0GHJ6"/>
<dbReference type="SUPFAM" id="SSF53474">
    <property type="entry name" value="alpha/beta-Hydrolases"/>
    <property type="match status" value="1"/>
</dbReference>
<dbReference type="Pfam" id="PF12697">
    <property type="entry name" value="Abhydrolase_6"/>
    <property type="match status" value="1"/>
</dbReference>
<accession>A0A6B0GHJ6</accession>
<keyword evidence="2" id="KW-0378">Hydrolase</keyword>
<organism evidence="2 3">
    <name type="scientific">Halomarina oriensis</name>
    <dbReference type="NCBI Taxonomy" id="671145"/>
    <lineage>
        <taxon>Archaea</taxon>
        <taxon>Methanobacteriati</taxon>
        <taxon>Methanobacteriota</taxon>
        <taxon>Stenosarchaea group</taxon>
        <taxon>Halobacteria</taxon>
        <taxon>Halobacteriales</taxon>
        <taxon>Natronomonadaceae</taxon>
        <taxon>Halomarina</taxon>
    </lineage>
</organism>
<gene>
    <name evidence="2" type="ORF">GQS65_01935</name>
</gene>
<reference evidence="2 3" key="1">
    <citation type="submission" date="2019-12" db="EMBL/GenBank/DDBJ databases">
        <title>Halocatena pleomorpha gen. nov. sp. nov., an extremely halophilic archaeon of family Halobacteriaceae isolated from saltpan soil.</title>
        <authorList>
            <person name="Pal Y."/>
            <person name="Verma A."/>
            <person name="Krishnamurthi S."/>
            <person name="Kumar P."/>
        </authorList>
    </citation>
    <scope>NUCLEOTIDE SEQUENCE [LARGE SCALE GENOMIC DNA]</scope>
    <source>
        <strain evidence="2 3">JCM 16495</strain>
    </source>
</reference>
<comment type="caution">
    <text evidence="2">The sequence shown here is derived from an EMBL/GenBank/DDBJ whole genome shotgun (WGS) entry which is preliminary data.</text>
</comment>
<feature type="domain" description="AB hydrolase-1" evidence="1">
    <location>
        <begin position="62"/>
        <end position="303"/>
    </location>
</feature>
<dbReference type="InterPro" id="IPR029058">
    <property type="entry name" value="AB_hydrolase_fold"/>
</dbReference>
<protein>
    <submittedName>
        <fullName evidence="2">Alpha/beta fold hydrolase</fullName>
    </submittedName>
</protein>